<keyword evidence="2" id="KW-1185">Reference proteome</keyword>
<dbReference type="AlphaFoldDB" id="A0A167MEZ8"/>
<protein>
    <recommendedName>
        <fullName evidence="3">F-box domain-containing protein</fullName>
    </recommendedName>
</protein>
<evidence type="ECO:0000313" key="1">
    <source>
        <dbReference type="EMBL" id="KZO96644.1"/>
    </source>
</evidence>
<sequence>MVTRRLYADLRPRSLASLVLLFRTLQWNVTLREHARTLDIRLCGLPPTPLTLPILWLTARQAASTRLFHRLLLSLPRLERLIFPLRSYLWNPTLLRTSLPKTVNTLELDTHHETLNAHVYFFVDMPQLKELTFHGWIHDDWQCLYKLQRFGRTVLPHLEVLNAPTVVVNVLVGGRPVTRICIDGAVDREHFAQSVRNWAGSTGPVRFLKIELKMLGQEEIAEICNHLPALESLELINKRLDGAQVVGAFTTRAALTSLSALSRLSHLSICTSTFADLPNRDYYPFVFALSHACVALREVLLDGRTGTAWHIFAKIRFTRVEVESREEGTSVLWRKEERLVKRMWG</sequence>
<reference evidence="1 2" key="1">
    <citation type="journal article" date="2016" name="Mol. Biol. Evol.">
        <title>Comparative Genomics of Early-Diverging Mushroom-Forming Fungi Provides Insights into the Origins of Lignocellulose Decay Capabilities.</title>
        <authorList>
            <person name="Nagy L.G."/>
            <person name="Riley R."/>
            <person name="Tritt A."/>
            <person name="Adam C."/>
            <person name="Daum C."/>
            <person name="Floudas D."/>
            <person name="Sun H."/>
            <person name="Yadav J.S."/>
            <person name="Pangilinan J."/>
            <person name="Larsson K.H."/>
            <person name="Matsuura K."/>
            <person name="Barry K."/>
            <person name="Labutti K."/>
            <person name="Kuo R."/>
            <person name="Ohm R.A."/>
            <person name="Bhattacharya S.S."/>
            <person name="Shirouzu T."/>
            <person name="Yoshinaga Y."/>
            <person name="Martin F.M."/>
            <person name="Grigoriev I.V."/>
            <person name="Hibbett D.S."/>
        </authorList>
    </citation>
    <scope>NUCLEOTIDE SEQUENCE [LARGE SCALE GENOMIC DNA]</scope>
    <source>
        <strain evidence="1 2">TUFC12733</strain>
    </source>
</reference>
<proteinExistence type="predicted"/>
<accession>A0A167MEZ8</accession>
<dbReference type="Proteomes" id="UP000076738">
    <property type="component" value="Unassembled WGS sequence"/>
</dbReference>
<dbReference type="InterPro" id="IPR032675">
    <property type="entry name" value="LRR_dom_sf"/>
</dbReference>
<evidence type="ECO:0008006" key="3">
    <source>
        <dbReference type="Google" id="ProtNLM"/>
    </source>
</evidence>
<dbReference type="Gene3D" id="3.80.10.10">
    <property type="entry name" value="Ribonuclease Inhibitor"/>
    <property type="match status" value="1"/>
</dbReference>
<dbReference type="EMBL" id="KV417283">
    <property type="protein sequence ID" value="KZO96644.1"/>
    <property type="molecule type" value="Genomic_DNA"/>
</dbReference>
<name>A0A167MEZ8_CALVF</name>
<organism evidence="1 2">
    <name type="scientific">Calocera viscosa (strain TUFC12733)</name>
    <dbReference type="NCBI Taxonomy" id="1330018"/>
    <lineage>
        <taxon>Eukaryota</taxon>
        <taxon>Fungi</taxon>
        <taxon>Dikarya</taxon>
        <taxon>Basidiomycota</taxon>
        <taxon>Agaricomycotina</taxon>
        <taxon>Dacrymycetes</taxon>
        <taxon>Dacrymycetales</taxon>
        <taxon>Dacrymycetaceae</taxon>
        <taxon>Calocera</taxon>
    </lineage>
</organism>
<gene>
    <name evidence="1" type="ORF">CALVIDRAFT_109440</name>
</gene>
<evidence type="ECO:0000313" key="2">
    <source>
        <dbReference type="Proteomes" id="UP000076738"/>
    </source>
</evidence>